<sequence length="94" mass="11652">MASWLVWFECLWPDWSGIMEWHYFTVIDEFTGLSCSFRWREAICDYCGVDYRFQLYCGFCGKYDPIMDFVDLDSGFEYCRNFDFRHFYRDFHVF</sequence>
<accession>A0A8S5QRA3</accession>
<evidence type="ECO:0000313" key="1">
    <source>
        <dbReference type="EMBL" id="DAE21726.1"/>
    </source>
</evidence>
<proteinExistence type="predicted"/>
<name>A0A8S5QRA3_9CAUD</name>
<organism evidence="1">
    <name type="scientific">Podoviridae sp. ctaUh10</name>
    <dbReference type="NCBI Taxonomy" id="2826563"/>
    <lineage>
        <taxon>Viruses</taxon>
        <taxon>Duplodnaviria</taxon>
        <taxon>Heunggongvirae</taxon>
        <taxon>Uroviricota</taxon>
        <taxon>Caudoviricetes</taxon>
    </lineage>
</organism>
<reference evidence="1" key="1">
    <citation type="journal article" date="2021" name="Proc. Natl. Acad. Sci. U.S.A.">
        <title>A Catalog of Tens of Thousands of Viruses from Human Metagenomes Reveals Hidden Associations with Chronic Diseases.</title>
        <authorList>
            <person name="Tisza M.J."/>
            <person name="Buck C.B."/>
        </authorList>
    </citation>
    <scope>NUCLEOTIDE SEQUENCE</scope>
    <source>
        <strain evidence="1">CtaUh10</strain>
    </source>
</reference>
<protein>
    <submittedName>
        <fullName evidence="1">Rubredoxin metal binding domain</fullName>
    </submittedName>
</protein>
<dbReference type="EMBL" id="BK015716">
    <property type="protein sequence ID" value="DAE21726.1"/>
    <property type="molecule type" value="Genomic_DNA"/>
</dbReference>